<protein>
    <submittedName>
        <fullName evidence="2">DUF1499 domain-containing protein</fullName>
    </submittedName>
</protein>
<feature type="transmembrane region" description="Helical" evidence="1">
    <location>
        <begin position="70"/>
        <end position="88"/>
    </location>
</feature>
<evidence type="ECO:0000256" key="1">
    <source>
        <dbReference type="SAM" id="Phobius"/>
    </source>
</evidence>
<keyword evidence="3" id="KW-1185">Reference proteome</keyword>
<proteinExistence type="predicted"/>
<sequence>MKLPTIAFAGSLLTVVLIAGAAFGTRGELWNFATGFQLLALGLCIGLFVLMVVVGTLISAKHRAQRPTSMIAFVIVIAALALPIQGLIQASKVPTIHDISTDLADPPQFVAAAQLRTATENPVSHAGEPVAALQRESYPDIVPSYLPVGPEAAFERALAAARAMDWEITANDLQAGHIEAVDTSFWFGFKDDVVIRIRADGPVSRIDVRSKSRVGSNDLGVNAQRIRDYKAKLKG</sequence>
<feature type="transmembrane region" description="Helical" evidence="1">
    <location>
        <begin position="34"/>
        <end position="58"/>
    </location>
</feature>
<keyword evidence="1" id="KW-0812">Transmembrane</keyword>
<dbReference type="Pfam" id="PF07386">
    <property type="entry name" value="DUF1499"/>
    <property type="match status" value="1"/>
</dbReference>
<dbReference type="Proteomes" id="UP000599523">
    <property type="component" value="Unassembled WGS sequence"/>
</dbReference>
<dbReference type="InterPro" id="IPR010865">
    <property type="entry name" value="DUF1499"/>
</dbReference>
<organism evidence="2 3">
    <name type="scientific">Azoarcus taiwanensis</name>
    <dbReference type="NCBI Taxonomy" id="666964"/>
    <lineage>
        <taxon>Bacteria</taxon>
        <taxon>Pseudomonadati</taxon>
        <taxon>Pseudomonadota</taxon>
        <taxon>Betaproteobacteria</taxon>
        <taxon>Rhodocyclales</taxon>
        <taxon>Zoogloeaceae</taxon>
        <taxon>Azoarcus</taxon>
    </lineage>
</organism>
<dbReference type="AlphaFoldDB" id="A0A972F897"/>
<keyword evidence="1" id="KW-1133">Transmembrane helix</keyword>
<dbReference type="RefSeq" id="WP_168986456.1">
    <property type="nucleotide sequence ID" value="NZ_CAWPHM010000286.1"/>
</dbReference>
<evidence type="ECO:0000313" key="2">
    <source>
        <dbReference type="EMBL" id="NMG01664.1"/>
    </source>
</evidence>
<keyword evidence="1" id="KW-0472">Membrane</keyword>
<accession>A0A972F897</accession>
<gene>
    <name evidence="2" type="ORF">GPA21_01565</name>
</gene>
<evidence type="ECO:0000313" key="3">
    <source>
        <dbReference type="Proteomes" id="UP000599523"/>
    </source>
</evidence>
<name>A0A972F897_9RHOO</name>
<dbReference type="EMBL" id="WTVM01000005">
    <property type="protein sequence ID" value="NMG01664.1"/>
    <property type="molecule type" value="Genomic_DNA"/>
</dbReference>
<reference evidence="2" key="1">
    <citation type="submission" date="2019-12" db="EMBL/GenBank/DDBJ databases">
        <title>Comparative genomics gives insights into the taxonomy of the Azoarcus-Aromatoleum group and reveals separate origins of nif in the plant-associated Azoarcus and non-plant-associated Aromatoleum sub-groups.</title>
        <authorList>
            <person name="Lafos M."/>
            <person name="Maluk M."/>
            <person name="Batista M."/>
            <person name="Junghare M."/>
            <person name="Carmona M."/>
            <person name="Faoro H."/>
            <person name="Cruz L.M."/>
            <person name="Battistoni F."/>
            <person name="De Souza E."/>
            <person name="Pedrosa F."/>
            <person name="Chen W.-M."/>
            <person name="Poole P.S."/>
            <person name="Dixon R.A."/>
            <person name="James E.K."/>
        </authorList>
    </citation>
    <scope>NUCLEOTIDE SEQUENCE</scope>
    <source>
        <strain evidence="2">NSC3</strain>
    </source>
</reference>
<comment type="caution">
    <text evidence="2">The sequence shown here is derived from an EMBL/GenBank/DDBJ whole genome shotgun (WGS) entry which is preliminary data.</text>
</comment>